<dbReference type="PROSITE" id="PS01091">
    <property type="entry name" value="TATD_3"/>
    <property type="match status" value="1"/>
</dbReference>
<evidence type="ECO:0000313" key="8">
    <source>
        <dbReference type="WBParaSite" id="ACOC_0000643001-mRNA-1"/>
    </source>
</evidence>
<dbReference type="AlphaFoldDB" id="A0A0R3PN46"/>
<feature type="binding site" evidence="5">
    <location>
        <position position="117"/>
    </location>
    <ligand>
        <name>a divalent metal cation</name>
        <dbReference type="ChEBI" id="CHEBI:60240"/>
        <label>2</label>
    </ligand>
</feature>
<feature type="binding site" evidence="5">
    <location>
        <position position="7"/>
    </location>
    <ligand>
        <name>a divalent metal cation</name>
        <dbReference type="ChEBI" id="CHEBI:60240"/>
        <label>1</label>
    </ligand>
</feature>
<dbReference type="OMA" id="DGPYEYR"/>
<dbReference type="PANTHER" id="PTHR46317">
    <property type="entry name" value="HYDROLASE OF PHP SUPERFAMILY-RELATED PROTEIN"/>
    <property type="match status" value="1"/>
</dbReference>
<dbReference type="CDD" id="cd01310">
    <property type="entry name" value="TatD_DNAse"/>
    <property type="match status" value="1"/>
</dbReference>
<comment type="function">
    <text evidence="4">Exhibits 3'-exonuclease activities and apurinic/apyrimidinic (AP) endonuclease (in vitro). Show preferential AP endonuclease activity on double-stranded DNA substrates and 3'- exonuclease activity on single-stranded DNA.</text>
</comment>
<feature type="binding site" evidence="5">
    <location>
        <position position="140"/>
    </location>
    <ligand>
        <name>a divalent metal cation</name>
        <dbReference type="ChEBI" id="CHEBI:60240"/>
        <label>2</label>
    </ligand>
</feature>
<dbReference type="Pfam" id="PF01026">
    <property type="entry name" value="TatD_DNase"/>
    <property type="match status" value="2"/>
</dbReference>
<accession>A0A0R3PN46</accession>
<evidence type="ECO:0000256" key="3">
    <source>
        <dbReference type="ARBA" id="ARBA00022801"/>
    </source>
</evidence>
<protein>
    <submittedName>
        <fullName evidence="8">TatD family deoxyribonuclease</fullName>
    </submittedName>
</protein>
<dbReference type="PIRSF" id="PIRSF005902">
    <property type="entry name" value="DNase_TatD"/>
    <property type="match status" value="1"/>
</dbReference>
<evidence type="ECO:0000313" key="6">
    <source>
        <dbReference type="EMBL" id="VDM58016.1"/>
    </source>
</evidence>
<feature type="binding site" evidence="5">
    <location>
        <position position="96"/>
    </location>
    <ligand>
        <name>a divalent metal cation</name>
        <dbReference type="ChEBI" id="CHEBI:60240"/>
        <label>1</label>
    </ligand>
</feature>
<dbReference type="WBParaSite" id="ACOC_0000643001-mRNA-1">
    <property type="protein sequence ID" value="ACOC_0000643001-mRNA-1"/>
    <property type="gene ID" value="ACOC_0000643001"/>
</dbReference>
<sequence>MIDTHCHLVDDKFKSDVDEVIARAKIYYVKQAVVCPEYVSQFDAVMDLRSRHPDFVLAAIGIHPIQKNNKSVTFDDIKGVEEFLMKHRSNISCIGEVCNYFLRYEVLVNSILLKTVHSRGAVMDTIEFLKWNNASRVVLHAFNGSKEEALCALQAGFSFSIPPSFTNGRHKRFLVDVVPLNHLLLETDSPVLGLVKSERNEPAYLRFPAEFIVKKLSFEKVVSATTSNAERLLNMKST</sequence>
<dbReference type="PANTHER" id="PTHR46317:SF1">
    <property type="entry name" value="HYDROLASE, TATD FAMILY"/>
    <property type="match status" value="1"/>
</dbReference>
<reference evidence="6 7" key="2">
    <citation type="submission" date="2018-11" db="EMBL/GenBank/DDBJ databases">
        <authorList>
            <consortium name="Pathogen Informatics"/>
        </authorList>
    </citation>
    <scope>NUCLEOTIDE SEQUENCE [LARGE SCALE GENOMIC DNA]</scope>
    <source>
        <strain evidence="6 7">Costa Rica</strain>
    </source>
</reference>
<dbReference type="Proteomes" id="UP000267027">
    <property type="component" value="Unassembled WGS sequence"/>
</dbReference>
<gene>
    <name evidence="6" type="ORF">ACOC_LOCUS6431</name>
</gene>
<organism evidence="8">
    <name type="scientific">Angiostrongylus costaricensis</name>
    <name type="common">Nematode worm</name>
    <dbReference type="NCBI Taxonomy" id="334426"/>
    <lineage>
        <taxon>Eukaryota</taxon>
        <taxon>Metazoa</taxon>
        <taxon>Ecdysozoa</taxon>
        <taxon>Nematoda</taxon>
        <taxon>Chromadorea</taxon>
        <taxon>Rhabditida</taxon>
        <taxon>Rhabditina</taxon>
        <taxon>Rhabditomorpha</taxon>
        <taxon>Strongyloidea</taxon>
        <taxon>Metastrongylidae</taxon>
        <taxon>Angiostrongylus</taxon>
    </lineage>
</organism>
<dbReference type="Gene3D" id="3.20.20.140">
    <property type="entry name" value="Metal-dependent hydrolases"/>
    <property type="match status" value="2"/>
</dbReference>
<dbReference type="SUPFAM" id="SSF51556">
    <property type="entry name" value="Metallo-dependent hydrolases"/>
    <property type="match status" value="1"/>
</dbReference>
<evidence type="ECO:0000256" key="2">
    <source>
        <dbReference type="ARBA" id="ARBA00022723"/>
    </source>
</evidence>
<comment type="similarity">
    <text evidence="1">Belongs to the metallo-dependent hydrolases superfamily. TatD-type hydrolase family.</text>
</comment>
<dbReference type="InterPro" id="IPR032466">
    <property type="entry name" value="Metal_Hydrolase"/>
</dbReference>
<feature type="binding site" evidence="5">
    <location>
        <position position="5"/>
    </location>
    <ligand>
        <name>a divalent metal cation</name>
        <dbReference type="ChEBI" id="CHEBI:60240"/>
        <label>1</label>
    </ligand>
</feature>
<dbReference type="InterPro" id="IPR001130">
    <property type="entry name" value="TatD-like"/>
</dbReference>
<keyword evidence="3" id="KW-0378">Hydrolase</keyword>
<dbReference type="GO" id="GO:0016788">
    <property type="term" value="F:hydrolase activity, acting on ester bonds"/>
    <property type="evidence" value="ECO:0007669"/>
    <property type="project" value="InterPro"/>
</dbReference>
<dbReference type="STRING" id="334426.A0A0R3PN46"/>
<keyword evidence="7" id="KW-1185">Reference proteome</keyword>
<feature type="binding site" evidence="5">
    <location>
        <position position="188"/>
    </location>
    <ligand>
        <name>a divalent metal cation</name>
        <dbReference type="ChEBI" id="CHEBI:60240"/>
        <label>1</label>
    </ligand>
</feature>
<dbReference type="InterPro" id="IPR018228">
    <property type="entry name" value="DNase_TatD-rel_CS"/>
</dbReference>
<evidence type="ECO:0000256" key="1">
    <source>
        <dbReference type="ARBA" id="ARBA00009275"/>
    </source>
</evidence>
<reference evidence="8" key="1">
    <citation type="submission" date="2017-02" db="UniProtKB">
        <authorList>
            <consortium name="WormBaseParasite"/>
        </authorList>
    </citation>
    <scope>IDENTIFICATION</scope>
</reference>
<evidence type="ECO:0000313" key="7">
    <source>
        <dbReference type="Proteomes" id="UP000267027"/>
    </source>
</evidence>
<evidence type="ECO:0000256" key="5">
    <source>
        <dbReference type="PIRSR" id="PIRSR005902-1"/>
    </source>
</evidence>
<dbReference type="EMBL" id="UYYA01003945">
    <property type="protein sequence ID" value="VDM58016.1"/>
    <property type="molecule type" value="Genomic_DNA"/>
</dbReference>
<name>A0A0R3PN46_ANGCS</name>
<proteinExistence type="inferred from homology"/>
<dbReference type="OrthoDB" id="413993at2759"/>
<evidence type="ECO:0000256" key="4">
    <source>
        <dbReference type="ARBA" id="ARBA00093287"/>
    </source>
</evidence>
<dbReference type="GO" id="GO:0046872">
    <property type="term" value="F:metal ion binding"/>
    <property type="evidence" value="ECO:0007669"/>
    <property type="project" value="UniProtKB-KW"/>
</dbReference>
<keyword evidence="2 5" id="KW-0479">Metal-binding</keyword>